<name>A0A6J4VGH0_9BACT</name>
<gene>
    <name evidence="2" type="ORF">AVDCRST_MAG33-3363</name>
</gene>
<feature type="domain" description="N-acetyltransferase" evidence="1">
    <location>
        <begin position="11"/>
        <end position="176"/>
    </location>
</feature>
<dbReference type="GO" id="GO:0008999">
    <property type="term" value="F:protein-N-terminal-alanine acetyltransferase activity"/>
    <property type="evidence" value="ECO:0007669"/>
    <property type="project" value="TreeGrafter"/>
</dbReference>
<sequence>MNDAIMVGRRVHLRPHRLAEAPIFAAATAAELTTQSKTGRLPLSPLAFEYGLDGGVPAGPPATIDFAVARVKDDRLLGSVALLEIDWVNRTAETATYLLGEEVRGRGYGTEAKMLLLEYAFDRIQLHVVRSWAREGNARSIAALLRQGYRPAGRRFRGTVQGGVYVDHLIFDLLRDEWLLARDAWRLRNAERDRDRER</sequence>
<organism evidence="2">
    <name type="scientific">uncultured Thermomicrobiales bacterium</name>
    <dbReference type="NCBI Taxonomy" id="1645740"/>
    <lineage>
        <taxon>Bacteria</taxon>
        <taxon>Pseudomonadati</taxon>
        <taxon>Thermomicrobiota</taxon>
        <taxon>Thermomicrobia</taxon>
        <taxon>Thermomicrobiales</taxon>
        <taxon>environmental samples</taxon>
    </lineage>
</organism>
<dbReference type="Pfam" id="PF13302">
    <property type="entry name" value="Acetyltransf_3"/>
    <property type="match status" value="1"/>
</dbReference>
<dbReference type="AlphaFoldDB" id="A0A6J4VGH0"/>
<dbReference type="PANTHER" id="PTHR43441">
    <property type="entry name" value="RIBOSOMAL-PROTEIN-SERINE ACETYLTRANSFERASE"/>
    <property type="match status" value="1"/>
</dbReference>
<dbReference type="SUPFAM" id="SSF55729">
    <property type="entry name" value="Acyl-CoA N-acyltransferases (Nat)"/>
    <property type="match status" value="1"/>
</dbReference>
<dbReference type="PROSITE" id="PS51186">
    <property type="entry name" value="GNAT"/>
    <property type="match status" value="1"/>
</dbReference>
<dbReference type="Gene3D" id="3.40.630.30">
    <property type="match status" value="1"/>
</dbReference>
<protein>
    <submittedName>
        <fullName evidence="2">Acetyltransferase, GNAT family</fullName>
    </submittedName>
</protein>
<reference evidence="2" key="1">
    <citation type="submission" date="2020-02" db="EMBL/GenBank/DDBJ databases">
        <authorList>
            <person name="Meier V. D."/>
        </authorList>
    </citation>
    <scope>NUCLEOTIDE SEQUENCE</scope>
    <source>
        <strain evidence="2">AVDCRST_MAG33</strain>
    </source>
</reference>
<dbReference type="GO" id="GO:1990189">
    <property type="term" value="F:protein N-terminal-serine acetyltransferase activity"/>
    <property type="evidence" value="ECO:0007669"/>
    <property type="project" value="TreeGrafter"/>
</dbReference>
<dbReference type="InterPro" id="IPR000182">
    <property type="entry name" value="GNAT_dom"/>
</dbReference>
<accession>A0A6J4VGH0</accession>
<dbReference type="InterPro" id="IPR051908">
    <property type="entry name" value="Ribosomal_N-acetyltransferase"/>
</dbReference>
<dbReference type="InterPro" id="IPR016181">
    <property type="entry name" value="Acyl_CoA_acyltransferase"/>
</dbReference>
<dbReference type="EMBL" id="CADCWK010000416">
    <property type="protein sequence ID" value="CAA9578776.1"/>
    <property type="molecule type" value="Genomic_DNA"/>
</dbReference>
<dbReference type="PANTHER" id="PTHR43441:SF2">
    <property type="entry name" value="FAMILY ACETYLTRANSFERASE, PUTATIVE (AFU_ORTHOLOGUE AFUA_7G00850)-RELATED"/>
    <property type="match status" value="1"/>
</dbReference>
<evidence type="ECO:0000313" key="2">
    <source>
        <dbReference type="EMBL" id="CAA9578776.1"/>
    </source>
</evidence>
<keyword evidence="2" id="KW-0808">Transferase</keyword>
<evidence type="ECO:0000259" key="1">
    <source>
        <dbReference type="PROSITE" id="PS51186"/>
    </source>
</evidence>
<proteinExistence type="predicted"/>